<evidence type="ECO:0008006" key="5">
    <source>
        <dbReference type="Google" id="ProtNLM"/>
    </source>
</evidence>
<proteinExistence type="predicted"/>
<evidence type="ECO:0000256" key="1">
    <source>
        <dbReference type="SAM" id="SignalP"/>
    </source>
</evidence>
<dbReference type="RefSeq" id="XP_018261763.1">
    <property type="nucleotide sequence ID" value="XM_018409490.1"/>
</dbReference>
<sequence>MLASFRYSTLFLLAIMIVLTCVRSHNLFIGCGDGLGDIEYTGETVSSPNKDNCYNVCTVKNYNYYTYKAPSKQCVCYLYPPPAAEYMPGGPGSCGGNMQYNLIKSSWRFSKCYASPPDGLLETPTDSFKACMDSCKPNETALAKPTEIYPGQTNCICTSKAKLNGLGVVQCGYQRYYAYQHQPNTRRDSRAIAIAGRHAEESESNSK</sequence>
<dbReference type="AlphaFoldDB" id="A0A1A6A1I4"/>
<name>A0A1A6A1I4_9TREE</name>
<keyword evidence="1" id="KW-0732">Signal</keyword>
<reference evidence="3" key="3">
    <citation type="submission" date="2024-02" db="EMBL/GenBank/DDBJ databases">
        <title>Comparative genomics of Cryptococcus and Kwoniella reveals pathogenesis evolution and contrasting modes of karyotype evolution via chromosome fusion or intercentromeric recombination.</title>
        <authorList>
            <person name="Coelho M.A."/>
            <person name="David-Palma M."/>
            <person name="Shea T."/>
            <person name="Bowers K."/>
            <person name="McGinley-Smith S."/>
            <person name="Mohammad A.W."/>
            <person name="Gnirke A."/>
            <person name="Yurkov A.M."/>
            <person name="Nowrousian M."/>
            <person name="Sun S."/>
            <person name="Cuomo C.A."/>
            <person name="Heitman J."/>
        </authorList>
    </citation>
    <scope>NUCLEOTIDE SEQUENCE</scope>
    <source>
        <strain evidence="3">CBS 10117</strain>
    </source>
</reference>
<reference evidence="2" key="1">
    <citation type="submission" date="2013-07" db="EMBL/GenBank/DDBJ databases">
        <title>The Genome Sequence of Cryptococcus dejecticola CBS10117.</title>
        <authorList>
            <consortium name="The Broad Institute Genome Sequencing Platform"/>
            <person name="Cuomo C."/>
            <person name="Litvintseva A."/>
            <person name="Chen Y."/>
            <person name="Heitman J."/>
            <person name="Sun S."/>
            <person name="Springer D."/>
            <person name="Dromer F."/>
            <person name="Young S.K."/>
            <person name="Zeng Q."/>
            <person name="Gargeya S."/>
            <person name="Fitzgerald M."/>
            <person name="Abouelleil A."/>
            <person name="Alvarado L."/>
            <person name="Berlin A.M."/>
            <person name="Chapman S.B."/>
            <person name="Dewar J."/>
            <person name="Goldberg J."/>
            <person name="Griggs A."/>
            <person name="Gujja S."/>
            <person name="Hansen M."/>
            <person name="Howarth C."/>
            <person name="Imamovic A."/>
            <person name="Larimer J."/>
            <person name="McCowan C."/>
            <person name="Murphy C."/>
            <person name="Pearson M."/>
            <person name="Priest M."/>
            <person name="Roberts A."/>
            <person name="Saif S."/>
            <person name="Shea T."/>
            <person name="Sykes S."/>
            <person name="Wortman J."/>
            <person name="Nusbaum C."/>
            <person name="Birren B."/>
        </authorList>
    </citation>
    <scope>NUCLEOTIDE SEQUENCE [LARGE SCALE GENOMIC DNA]</scope>
    <source>
        <strain evidence="2">CBS 10117</strain>
    </source>
</reference>
<gene>
    <name evidence="2" type="ORF">I303_06207</name>
    <name evidence="3" type="ORF">I303_106189</name>
</gene>
<protein>
    <recommendedName>
        <fullName evidence="5">WSC domain-containing protein</fullName>
    </recommendedName>
</protein>
<dbReference type="EMBL" id="KI894033">
    <property type="protein sequence ID" value="OBR83921.1"/>
    <property type="molecule type" value="Genomic_DNA"/>
</dbReference>
<dbReference type="OrthoDB" id="2560445at2759"/>
<evidence type="ECO:0000313" key="3">
    <source>
        <dbReference type="EMBL" id="WWC63584.1"/>
    </source>
</evidence>
<accession>A0A1A6A1I4</accession>
<reference evidence="3" key="2">
    <citation type="submission" date="2013-07" db="EMBL/GenBank/DDBJ databases">
        <authorList>
            <consortium name="The Broad Institute Genome Sequencing Platform"/>
            <person name="Cuomo C."/>
            <person name="Litvintseva A."/>
            <person name="Chen Y."/>
            <person name="Heitman J."/>
            <person name="Sun S."/>
            <person name="Springer D."/>
            <person name="Dromer F."/>
            <person name="Young S.K."/>
            <person name="Zeng Q."/>
            <person name="Gargeya S."/>
            <person name="Fitzgerald M."/>
            <person name="Abouelleil A."/>
            <person name="Alvarado L."/>
            <person name="Berlin A.M."/>
            <person name="Chapman S.B."/>
            <person name="Dewar J."/>
            <person name="Goldberg J."/>
            <person name="Griggs A."/>
            <person name="Gujja S."/>
            <person name="Hansen M."/>
            <person name="Howarth C."/>
            <person name="Imamovic A."/>
            <person name="Larimer J."/>
            <person name="McCowan C."/>
            <person name="Murphy C."/>
            <person name="Pearson M."/>
            <person name="Priest M."/>
            <person name="Roberts A."/>
            <person name="Saif S."/>
            <person name="Shea T."/>
            <person name="Sykes S."/>
            <person name="Wortman J."/>
            <person name="Nusbaum C."/>
            <person name="Birren B."/>
        </authorList>
    </citation>
    <scope>NUCLEOTIDE SEQUENCE</scope>
    <source>
        <strain evidence="3">CBS 10117</strain>
    </source>
</reference>
<dbReference type="Proteomes" id="UP000078595">
    <property type="component" value="Chromosome 7"/>
</dbReference>
<keyword evidence="4" id="KW-1185">Reference proteome</keyword>
<organism evidence="2">
    <name type="scientific">Kwoniella dejecticola CBS 10117</name>
    <dbReference type="NCBI Taxonomy" id="1296121"/>
    <lineage>
        <taxon>Eukaryota</taxon>
        <taxon>Fungi</taxon>
        <taxon>Dikarya</taxon>
        <taxon>Basidiomycota</taxon>
        <taxon>Agaricomycotina</taxon>
        <taxon>Tremellomycetes</taxon>
        <taxon>Tremellales</taxon>
        <taxon>Cryptococcaceae</taxon>
        <taxon>Kwoniella</taxon>
    </lineage>
</organism>
<dbReference type="GeneID" id="28969906"/>
<dbReference type="VEuPathDB" id="FungiDB:I303_06207"/>
<feature type="chain" id="PRO_5008342017" description="WSC domain-containing protein" evidence="1">
    <location>
        <begin position="25"/>
        <end position="207"/>
    </location>
</feature>
<evidence type="ECO:0000313" key="2">
    <source>
        <dbReference type="EMBL" id="OBR83921.1"/>
    </source>
</evidence>
<feature type="signal peptide" evidence="1">
    <location>
        <begin position="1"/>
        <end position="24"/>
    </location>
</feature>
<evidence type="ECO:0000313" key="4">
    <source>
        <dbReference type="Proteomes" id="UP000078595"/>
    </source>
</evidence>
<dbReference type="EMBL" id="CP144536">
    <property type="protein sequence ID" value="WWC63584.1"/>
    <property type="molecule type" value="Genomic_DNA"/>
</dbReference>
<dbReference type="KEGG" id="kdj:28969906"/>